<comment type="caution">
    <text evidence="1">The sequence shown here is derived from an EMBL/GenBank/DDBJ whole genome shotgun (WGS) entry which is preliminary data.</text>
</comment>
<dbReference type="PANTHER" id="PTHR37841">
    <property type="entry name" value="GLR2918 PROTEIN"/>
    <property type="match status" value="1"/>
</dbReference>
<dbReference type="PANTHER" id="PTHR37841:SF1">
    <property type="entry name" value="DUF3298 DOMAIN-CONTAINING PROTEIN"/>
    <property type="match status" value="1"/>
</dbReference>
<protein>
    <submittedName>
        <fullName evidence="1">WG repeat-containing protein</fullName>
    </submittedName>
</protein>
<dbReference type="InterPro" id="IPR032774">
    <property type="entry name" value="WG_beta_rep"/>
</dbReference>
<dbReference type="Proteomes" id="UP000604481">
    <property type="component" value="Unassembled WGS sequence"/>
</dbReference>
<dbReference type="AlphaFoldDB" id="A0A8J7FF51"/>
<evidence type="ECO:0000313" key="2">
    <source>
        <dbReference type="Proteomes" id="UP000604481"/>
    </source>
</evidence>
<organism evidence="1 2">
    <name type="scientific">Chitinilyticum piscinae</name>
    <dbReference type="NCBI Taxonomy" id="2866724"/>
    <lineage>
        <taxon>Bacteria</taxon>
        <taxon>Pseudomonadati</taxon>
        <taxon>Pseudomonadota</taxon>
        <taxon>Betaproteobacteria</taxon>
        <taxon>Neisseriales</taxon>
        <taxon>Chitinibacteraceae</taxon>
        <taxon>Chitinilyticum</taxon>
    </lineage>
</organism>
<dbReference type="Pfam" id="PF14903">
    <property type="entry name" value="WG_beta_rep"/>
    <property type="match status" value="6"/>
</dbReference>
<dbReference type="EMBL" id="JADFUA010000001">
    <property type="protein sequence ID" value="MBE9608253.1"/>
    <property type="molecule type" value="Genomic_DNA"/>
</dbReference>
<proteinExistence type="predicted"/>
<accession>A0A8J7FF51</accession>
<name>A0A8J7FF51_9NEIS</name>
<sequence length="321" mass="35420">MPIITDPYHWLPIENAGGQQGYADRDGSILIAPRYYDIGRFCFGLAAAIIVPHRDDSLGYLGMDGQWQISPRFYSARDFAACGLAAVTDGSYLSGYCDRSGELVIPAQFDNAYDFDEHGMARVDKGQLGYIDTSGAWRIPPRYEKLSDFAANGLARARDEDERVLFINRNGDTVLTPDFDSVFHFGPEGLALVVQDGRYGLIDSQGAEVVTPQYDDLADLRQGLARVEIDGRYGFINRTGELVIAARFADASSFMPCGLAVVYDATGRQGCIDRSGELVIPCTFDNIELDLYPDVLEASRDGRNGYIDLAGNWLFDRQIDA</sequence>
<keyword evidence="2" id="KW-1185">Reference proteome</keyword>
<dbReference type="RefSeq" id="WP_194114749.1">
    <property type="nucleotide sequence ID" value="NZ_JADFUA010000001.1"/>
</dbReference>
<dbReference type="SUPFAM" id="SSF69360">
    <property type="entry name" value="Cell wall binding repeat"/>
    <property type="match status" value="1"/>
</dbReference>
<evidence type="ECO:0000313" key="1">
    <source>
        <dbReference type="EMBL" id="MBE9608253.1"/>
    </source>
</evidence>
<gene>
    <name evidence="1" type="ORF">INR99_02720</name>
</gene>
<reference evidence="1 2" key="1">
    <citation type="submission" date="2020-10" db="EMBL/GenBank/DDBJ databases">
        <title>The genome sequence of Chitinilyticum litopenaei 4Y14.</title>
        <authorList>
            <person name="Liu Y."/>
        </authorList>
    </citation>
    <scope>NUCLEOTIDE SEQUENCE [LARGE SCALE GENOMIC DNA]</scope>
    <source>
        <strain evidence="1 2">4Y14</strain>
    </source>
</reference>